<dbReference type="OrthoDB" id="3315119at2"/>
<keyword evidence="6" id="KW-1185">Reference proteome</keyword>
<dbReference type="PATRIC" id="fig|1502723.3.peg.6780"/>
<reference evidence="4" key="1">
    <citation type="journal article" date="2001" name="Can. J. Microbiol.">
        <title>Analysis of pFQ12, a 22.4-kb Frankia plasmid.</title>
        <authorList>
            <person name="John T.R."/>
            <person name="Rice J.M."/>
            <person name="Johnson J.D."/>
        </authorList>
    </citation>
    <scope>NUCLEOTIDE SEQUENCE</scope>
    <source>
        <strain evidence="4">CpI1</strain>
        <plasmid evidence="4">pFQ12</plasmid>
    </source>
</reference>
<dbReference type="RefSeq" id="WP_010921746.1">
    <property type="nucleotide sequence ID" value="NC_002699.1"/>
</dbReference>
<evidence type="ECO:0000259" key="3">
    <source>
        <dbReference type="PROSITE" id="PS50901"/>
    </source>
</evidence>
<dbReference type="InterPro" id="IPR027417">
    <property type="entry name" value="P-loop_NTPase"/>
</dbReference>
<dbReference type="GO" id="GO:0003677">
    <property type="term" value="F:DNA binding"/>
    <property type="evidence" value="ECO:0007669"/>
    <property type="project" value="InterPro"/>
</dbReference>
<dbReference type="PROSITE" id="PS50901">
    <property type="entry name" value="FTSK"/>
    <property type="match status" value="1"/>
</dbReference>
<evidence type="ECO:0000313" key="4">
    <source>
        <dbReference type="EMBL" id="AAK20150.1"/>
    </source>
</evidence>
<dbReference type="SUPFAM" id="SSF52540">
    <property type="entry name" value="P-loop containing nucleoside triphosphate hydrolases"/>
    <property type="match status" value="1"/>
</dbReference>
<feature type="compositionally biased region" description="Polar residues" evidence="2">
    <location>
        <begin position="1"/>
        <end position="17"/>
    </location>
</feature>
<sequence length="737" mass="78019">MAADSTPDSSGQQTQTAGRGRRWEWEWTAAHGPLAGTVNAAGAAMSAAMVGDLAGVNPLWAAGAGLAGAGASALAGAHSGLSRAGIAYRVACWTAAGGWTWHAIGSGAWSLDSAGALVVGGVAGGLLAPVFARHERQESARRRRMLLATARARTAEEWVDRIERVCRIRGVQIVSVVDWESGAGYSMDVDLPRGGASWRTLARFSEDLANDADLPAGAGVEVLPGTTRRSAVLEISTVDGFAEDLLFGDDYSELTINNPLMIGRYRNTQPAEAHLRETYALVVGEQGSGKTNQLYVLTGQLARCTDVIVCHIDPNGGGLPRPWVMPWVEGQATRPAVDWVAYEPVEAERMTGALLRGMTRRKGAYHGRMRAANDDKLPIDSSVPAIVVIVDEAAEIMAPDAPVEWRPTRDNLRAIQRQGRAMGMLIIFAGLRATVEVLGTTTVKKLTQLRIGMGVTDQVERAILFGQASTMDGDQVLGRGYGHLSYRGEQPRAFKGLRIKPETITALTRAVAGRRPAPDAPTLEAFGADWAGRWERTLPGLVAASDTDGDGPASPEDLVAFAAGLAAQANGEDPNAAMDQARAAGPEAAQDLLDDVMREGPADADTANARAADAVEKARRLLAEQRAWRELVDGWDATAPDPQSTPPADGGAGGEEIDTDAARARMIEMLYAAGPKGMAAGVLWKALAAEGIDRTRQAVGDWLRLAIVAGQVVQLRERGPYYHADHAPKGPDGDDGQ</sequence>
<keyword evidence="1" id="KW-0547">Nucleotide-binding</keyword>
<accession>Q9AF04</accession>
<organism evidence="4">
    <name type="scientific">Frankia torreyi</name>
    <dbReference type="NCBI Taxonomy" id="1856"/>
    <lineage>
        <taxon>Bacteria</taxon>
        <taxon>Bacillati</taxon>
        <taxon>Actinomycetota</taxon>
        <taxon>Actinomycetes</taxon>
        <taxon>Frankiales</taxon>
        <taxon>Frankiaceae</taxon>
        <taxon>Frankia</taxon>
    </lineage>
</organism>
<feature type="binding site" evidence="1">
    <location>
        <begin position="284"/>
        <end position="291"/>
    </location>
    <ligand>
        <name>ATP</name>
        <dbReference type="ChEBI" id="CHEBI:30616"/>
    </ligand>
</feature>
<accession>A0A0D8B8N1</accession>
<evidence type="ECO:0000256" key="1">
    <source>
        <dbReference type="PROSITE-ProRule" id="PRU00289"/>
    </source>
</evidence>
<evidence type="ECO:0000256" key="2">
    <source>
        <dbReference type="SAM" id="MobiDB-lite"/>
    </source>
</evidence>
<proteinExistence type="predicted"/>
<gene>
    <name evidence="5" type="ORF">FF36_05977</name>
</gene>
<evidence type="ECO:0000313" key="6">
    <source>
        <dbReference type="Proteomes" id="UP000032545"/>
    </source>
</evidence>
<dbReference type="InterPro" id="IPR002543">
    <property type="entry name" value="FtsK_dom"/>
</dbReference>
<geneLocation type="plasmid" evidence="4">
    <name>pFQ12</name>
</geneLocation>
<feature type="region of interest" description="Disordered" evidence="2">
    <location>
        <begin position="1"/>
        <end position="22"/>
    </location>
</feature>
<keyword evidence="1" id="KW-0067">ATP-binding</keyword>
<dbReference type="Gene3D" id="3.40.50.300">
    <property type="entry name" value="P-loop containing nucleotide triphosphate hydrolases"/>
    <property type="match status" value="1"/>
</dbReference>
<evidence type="ECO:0000313" key="5">
    <source>
        <dbReference type="EMBL" id="KJE19722.1"/>
    </source>
</evidence>
<dbReference type="Proteomes" id="UP000032545">
    <property type="component" value="Unassembled WGS sequence"/>
</dbReference>
<name>Q9AF04_9ACTN</name>
<feature type="region of interest" description="Disordered" evidence="2">
    <location>
        <begin position="634"/>
        <end position="656"/>
    </location>
</feature>
<reference evidence="5 6" key="4">
    <citation type="journal article" date="2016" name="Genome Announc.">
        <title>Permanent Draft Genome Sequences for Two Variants of Frankia sp. Strain CpI1, the First Frankia Strain Isolated from Root Nodules of Comptonia peregrina.</title>
        <authorList>
            <person name="Oshone R."/>
            <person name="Hurst S.G.IV."/>
            <person name="Abebe-Akele F."/>
            <person name="Simpson S."/>
            <person name="Morris K."/>
            <person name="Thomas W.K."/>
            <person name="Tisa L.S."/>
        </authorList>
    </citation>
    <scope>NUCLEOTIDE SEQUENCE [LARGE SCALE GENOMIC DNA]</scope>
    <source>
        <strain evidence="5">CpI1</strain>
        <strain evidence="6">CpI1-S</strain>
    </source>
</reference>
<dbReference type="EMBL" id="JYFN01000087">
    <property type="protein sequence ID" value="KJE19722.1"/>
    <property type="molecule type" value="Genomic_DNA"/>
</dbReference>
<reference evidence="5" key="3">
    <citation type="submission" date="2015-02" db="EMBL/GenBank/DDBJ databases">
        <authorList>
            <person name="Chooi Y.-H."/>
        </authorList>
    </citation>
    <scope>NUCLEOTIDE SEQUENCE</scope>
    <source>
        <strain evidence="5">CpI1</strain>
    </source>
</reference>
<dbReference type="EMBL" id="AY027524">
    <property type="protein sequence ID" value="AAK20150.1"/>
    <property type="molecule type" value="Genomic_DNA"/>
</dbReference>
<dbReference type="GO" id="GO:0005524">
    <property type="term" value="F:ATP binding"/>
    <property type="evidence" value="ECO:0007669"/>
    <property type="project" value="UniProtKB-UniRule"/>
</dbReference>
<keyword evidence="4" id="KW-0614">Plasmid</keyword>
<dbReference type="AlphaFoldDB" id="Q9AF04"/>
<feature type="domain" description="FtsK" evidence="3">
    <location>
        <begin position="268"/>
        <end position="462"/>
    </location>
</feature>
<reference evidence="6" key="2">
    <citation type="submission" date="2015-02" db="EMBL/GenBank/DDBJ databases">
        <title>Draft Genome of Frankia sp. CpI1-S.</title>
        <authorList>
            <person name="Oshone R.T."/>
            <person name="Ngom M."/>
            <person name="Ghodhbane-Gtari F."/>
            <person name="Gtari M."/>
            <person name="Morris K."/>
            <person name="Thomas K."/>
            <person name="Sen A."/>
            <person name="Tisa L.S."/>
        </authorList>
    </citation>
    <scope>NUCLEOTIDE SEQUENCE [LARGE SCALE GENOMIC DNA]</scope>
    <source>
        <strain evidence="6">CpI1-S</strain>
    </source>
</reference>
<protein>
    <submittedName>
        <fullName evidence="5">FtsK/SpoIIIE family protein</fullName>
    </submittedName>
</protein>